<dbReference type="SUPFAM" id="SSF48173">
    <property type="entry name" value="Cryptochrome/photolyase FAD-binding domain"/>
    <property type="match status" value="1"/>
</dbReference>
<keyword evidence="7 14" id="KW-0157">Chromophore</keyword>
<reference evidence="16 17" key="1">
    <citation type="submission" date="2019-08" db="EMBL/GenBank/DDBJ databases">
        <title>Parahaliea maris sp. nov., isolated from the surface seawater.</title>
        <authorList>
            <person name="Liu Y."/>
        </authorList>
    </citation>
    <scope>NUCLEOTIDE SEQUENCE [LARGE SCALE GENOMIC DNA]</scope>
    <source>
        <strain evidence="16 17">HSLHS9</strain>
    </source>
</reference>
<dbReference type="Gene3D" id="1.25.40.80">
    <property type="match status" value="1"/>
</dbReference>
<dbReference type="EMBL" id="VRZA01000004">
    <property type="protein sequence ID" value="TXS93021.1"/>
    <property type="molecule type" value="Genomic_DNA"/>
</dbReference>
<evidence type="ECO:0000313" key="16">
    <source>
        <dbReference type="EMBL" id="TXS93021.1"/>
    </source>
</evidence>
<feature type="site" description="Electron transfer via tryptophanyl radical" evidence="13">
    <location>
        <position position="387"/>
    </location>
</feature>
<dbReference type="GO" id="GO:0003677">
    <property type="term" value="F:DNA binding"/>
    <property type="evidence" value="ECO:0007669"/>
    <property type="project" value="TreeGrafter"/>
</dbReference>
<dbReference type="Pfam" id="PF03441">
    <property type="entry name" value="FAD_binding_7"/>
    <property type="match status" value="1"/>
</dbReference>
<name>A0A5C9A0T2_9GAMM</name>
<comment type="cofactor">
    <cofactor evidence="1">
        <name>(6R)-5,10-methylene-5,6,7,8-tetrahydrofolate</name>
        <dbReference type="ChEBI" id="CHEBI:15636"/>
    </cofactor>
</comment>
<dbReference type="GO" id="GO:0009416">
    <property type="term" value="P:response to light stimulus"/>
    <property type="evidence" value="ECO:0007669"/>
    <property type="project" value="TreeGrafter"/>
</dbReference>
<comment type="catalytic activity">
    <reaction evidence="9">
        <text>cyclobutadipyrimidine (in DNA) = 2 pyrimidine residues (in DNA).</text>
        <dbReference type="EC" id="4.1.99.3"/>
    </reaction>
</comment>
<dbReference type="InterPro" id="IPR002081">
    <property type="entry name" value="Cryptochrome/DNA_photolyase_1"/>
</dbReference>
<evidence type="ECO:0000256" key="10">
    <source>
        <dbReference type="ARBA" id="ARBA00059220"/>
    </source>
</evidence>
<accession>A0A5C9A0T2</accession>
<keyword evidence="6 12" id="KW-0274">FAD</keyword>
<evidence type="ECO:0000256" key="14">
    <source>
        <dbReference type="RuleBase" id="RU004182"/>
    </source>
</evidence>
<dbReference type="GO" id="GO:0000719">
    <property type="term" value="P:photoreactive repair"/>
    <property type="evidence" value="ECO:0007669"/>
    <property type="project" value="UniProtKB-ARBA"/>
</dbReference>
<dbReference type="InterPro" id="IPR036155">
    <property type="entry name" value="Crypto/Photolyase_N_sf"/>
</dbReference>
<evidence type="ECO:0000256" key="1">
    <source>
        <dbReference type="ARBA" id="ARBA00001932"/>
    </source>
</evidence>
<feature type="site" description="Electron transfer via tryptophanyl radical" evidence="13">
    <location>
        <position position="364"/>
    </location>
</feature>
<gene>
    <name evidence="16" type="ORF">FV139_13810</name>
</gene>
<keyword evidence="17" id="KW-1185">Reference proteome</keyword>
<dbReference type="PANTHER" id="PTHR11455:SF9">
    <property type="entry name" value="CRYPTOCHROME CIRCADIAN CLOCK 5 ISOFORM X1"/>
    <property type="match status" value="1"/>
</dbReference>
<keyword evidence="16" id="KW-0456">Lyase</keyword>
<dbReference type="FunFam" id="1.10.579.10:FF:000003">
    <property type="entry name" value="Deoxyribodipyrimidine photo-lyase"/>
    <property type="match status" value="1"/>
</dbReference>
<dbReference type="InterPro" id="IPR006050">
    <property type="entry name" value="DNA_photolyase_N"/>
</dbReference>
<feature type="binding site" evidence="12">
    <location>
        <begin position="239"/>
        <end position="243"/>
    </location>
    <ligand>
        <name>FAD</name>
        <dbReference type="ChEBI" id="CHEBI:57692"/>
    </ligand>
</feature>
<comment type="similarity">
    <text evidence="14">Belongs to the DNA photolyase family.</text>
</comment>
<organism evidence="16 17">
    <name type="scientific">Parahaliea maris</name>
    <dbReference type="NCBI Taxonomy" id="2716870"/>
    <lineage>
        <taxon>Bacteria</taxon>
        <taxon>Pseudomonadati</taxon>
        <taxon>Pseudomonadota</taxon>
        <taxon>Gammaproteobacteria</taxon>
        <taxon>Cellvibrionales</taxon>
        <taxon>Halieaceae</taxon>
        <taxon>Parahaliea</taxon>
    </lineage>
</organism>
<feature type="binding site" evidence="12">
    <location>
        <begin position="377"/>
        <end position="379"/>
    </location>
    <ligand>
        <name>FAD</name>
        <dbReference type="ChEBI" id="CHEBI:57692"/>
    </ligand>
</feature>
<dbReference type="InterPro" id="IPR036134">
    <property type="entry name" value="Crypto/Photolyase_FAD-like_sf"/>
</dbReference>
<comment type="similarity">
    <text evidence="2">Belongs to the DNA photolyase class-1 family.</text>
</comment>
<evidence type="ECO:0000256" key="7">
    <source>
        <dbReference type="ARBA" id="ARBA00022991"/>
    </source>
</evidence>
<dbReference type="PRINTS" id="PR00147">
    <property type="entry name" value="DNAPHOTLYASE"/>
</dbReference>
<evidence type="ECO:0000256" key="9">
    <source>
        <dbReference type="ARBA" id="ARBA00033999"/>
    </source>
</evidence>
<evidence type="ECO:0000256" key="2">
    <source>
        <dbReference type="ARBA" id="ARBA00005862"/>
    </source>
</evidence>
<comment type="cofactor">
    <cofactor evidence="12">
        <name>FAD</name>
        <dbReference type="ChEBI" id="CHEBI:57692"/>
    </cofactor>
    <text evidence="12">Binds 1 FAD per subunit.</text>
</comment>
<proteinExistence type="inferred from homology"/>
<dbReference type="EC" id="4.1.99.3" evidence="3"/>
<protein>
    <recommendedName>
        <fullName evidence="4">Deoxyribodipyrimidine photo-lyase</fullName>
        <ecNumber evidence="3">4.1.99.3</ecNumber>
    </recommendedName>
    <alternativeName>
        <fullName evidence="8">DNA photolyase</fullName>
    </alternativeName>
    <alternativeName>
        <fullName evidence="11">Photoreactivating enzyme</fullName>
    </alternativeName>
</protein>
<evidence type="ECO:0000256" key="8">
    <source>
        <dbReference type="ARBA" id="ARBA00031671"/>
    </source>
</evidence>
<evidence type="ECO:0000256" key="12">
    <source>
        <dbReference type="PIRSR" id="PIRSR602081-1"/>
    </source>
</evidence>
<feature type="site" description="Electron transfer via tryptophanyl radical" evidence="13">
    <location>
        <position position="311"/>
    </location>
</feature>
<evidence type="ECO:0000313" key="17">
    <source>
        <dbReference type="Proteomes" id="UP000321039"/>
    </source>
</evidence>
<dbReference type="PROSITE" id="PS51645">
    <property type="entry name" value="PHR_CRY_ALPHA_BETA"/>
    <property type="match status" value="1"/>
</dbReference>
<evidence type="ECO:0000256" key="5">
    <source>
        <dbReference type="ARBA" id="ARBA00022630"/>
    </source>
</evidence>
<dbReference type="AlphaFoldDB" id="A0A5C9A0T2"/>
<evidence type="ECO:0000259" key="15">
    <source>
        <dbReference type="PROSITE" id="PS51645"/>
    </source>
</evidence>
<feature type="binding site" evidence="12">
    <location>
        <position position="277"/>
    </location>
    <ligand>
        <name>FAD</name>
        <dbReference type="ChEBI" id="CHEBI:57692"/>
    </ligand>
</feature>
<dbReference type="InterPro" id="IPR018394">
    <property type="entry name" value="DNA_photolyase_1_CS_C"/>
</dbReference>
<dbReference type="PROSITE" id="PS00394">
    <property type="entry name" value="DNA_PHOTOLYASES_1_1"/>
    <property type="match status" value="1"/>
</dbReference>
<dbReference type="GO" id="GO:0003904">
    <property type="term" value="F:deoxyribodipyrimidine photo-lyase activity"/>
    <property type="evidence" value="ECO:0007669"/>
    <property type="project" value="UniProtKB-EC"/>
</dbReference>
<comment type="function">
    <text evidence="10">Involved in repair of UV radiation-induced DNA damage. Catalyzes the light-dependent monomerization (300-600 nm) of cyclobutyl pyrimidine dimers (in cis-syn configuration), which are formed between adjacent bases on the same DNA strand upon exposure to ultraviolet radiation.</text>
</comment>
<evidence type="ECO:0000256" key="13">
    <source>
        <dbReference type="PIRSR" id="PIRSR602081-2"/>
    </source>
</evidence>
<feature type="binding site" evidence="12">
    <location>
        <position position="227"/>
    </location>
    <ligand>
        <name>FAD</name>
        <dbReference type="ChEBI" id="CHEBI:57692"/>
    </ligand>
</feature>
<feature type="domain" description="Photolyase/cryptochrome alpha/beta" evidence="15">
    <location>
        <begin position="3"/>
        <end position="133"/>
    </location>
</feature>
<dbReference type="InterPro" id="IPR014729">
    <property type="entry name" value="Rossmann-like_a/b/a_fold"/>
</dbReference>
<keyword evidence="5 12" id="KW-0285">Flavoprotein</keyword>
<comment type="caution">
    <text evidence="16">The sequence shown here is derived from an EMBL/GenBank/DDBJ whole genome shotgun (WGS) entry which is preliminary data.</text>
</comment>
<dbReference type="Gene3D" id="1.10.579.10">
    <property type="entry name" value="DNA Cyclobutane Dipyrimidine Photolyase, subunit A, domain 3"/>
    <property type="match status" value="1"/>
</dbReference>
<dbReference type="PROSITE" id="PS00691">
    <property type="entry name" value="DNA_PHOTOLYASES_1_2"/>
    <property type="match status" value="1"/>
</dbReference>
<dbReference type="Proteomes" id="UP000321039">
    <property type="component" value="Unassembled WGS sequence"/>
</dbReference>
<dbReference type="RefSeq" id="WP_148069022.1">
    <property type="nucleotide sequence ID" value="NZ_VRZA01000004.1"/>
</dbReference>
<dbReference type="InterPro" id="IPR005101">
    <property type="entry name" value="Cryptochr/Photolyase_FAD-bd"/>
</dbReference>
<dbReference type="Gene3D" id="3.40.50.620">
    <property type="entry name" value="HUPs"/>
    <property type="match status" value="1"/>
</dbReference>
<evidence type="ECO:0000256" key="3">
    <source>
        <dbReference type="ARBA" id="ARBA00013149"/>
    </source>
</evidence>
<evidence type="ECO:0000256" key="6">
    <source>
        <dbReference type="ARBA" id="ARBA00022827"/>
    </source>
</evidence>
<dbReference type="Pfam" id="PF00875">
    <property type="entry name" value="DNA_photolyase"/>
    <property type="match status" value="1"/>
</dbReference>
<sequence>MSNPILFWFRQDLRLKDHPGLQAAAASGRPVIPLYILDDTSPRHWRMGGASRWWLQQSLAALGSALQRSYGLTLVLRRGSPTDILPALASETGADTVMCTRQYEPWAADLEQQLHRALATTGVELKRYPGNLLFEPGTVLTQGETPFKVFTPFWKSCLARPEPRLPLPPPERLVPASPVPDSESLEDWQLYTAQPDWAAGWSERWHPGAQGAGAALARFLGEAAEDYSDGRDIPSRMSTSRLSPHLHFGEISPRAVWHASRQAARDRPALGDQIDKFLSELGWREFSYHLLHFFPTLPEKPFRETFGAFPWRQDDAQLRAWQQGQTGYPLVDAGMRELWQTGYMHNRVRMVTASFLTKHLMLHWREGEDWFWDTLVDADLANNAASWQWVAGSGADAAPYFRIFNPVTQGQKVDAGGDYIRRWVPELAELPDKYLHRPFDAPESVLKTAGVVLGDTYPEPLVPHAEARQRALDAYRSLTG</sequence>
<dbReference type="SUPFAM" id="SSF52425">
    <property type="entry name" value="Cryptochrome/photolyase, N-terminal domain"/>
    <property type="match status" value="1"/>
</dbReference>
<evidence type="ECO:0000256" key="4">
    <source>
        <dbReference type="ARBA" id="ARBA00014046"/>
    </source>
</evidence>
<evidence type="ECO:0000256" key="11">
    <source>
        <dbReference type="ARBA" id="ARBA00083107"/>
    </source>
</evidence>
<dbReference type="GO" id="GO:0071949">
    <property type="term" value="F:FAD binding"/>
    <property type="evidence" value="ECO:0007669"/>
    <property type="project" value="TreeGrafter"/>
</dbReference>
<dbReference type="PANTHER" id="PTHR11455">
    <property type="entry name" value="CRYPTOCHROME"/>
    <property type="match status" value="1"/>
</dbReference>